<dbReference type="KEGG" id="uli:ETAA1_53560"/>
<keyword evidence="1" id="KW-0732">Signal</keyword>
<feature type="signal peptide" evidence="1">
    <location>
        <begin position="1"/>
        <end position="19"/>
    </location>
</feature>
<evidence type="ECO:0000313" key="2">
    <source>
        <dbReference type="EMBL" id="QDU23357.1"/>
    </source>
</evidence>
<feature type="chain" id="PRO_5022075392" evidence="1">
    <location>
        <begin position="20"/>
        <end position="432"/>
    </location>
</feature>
<accession>A0A517Y0S8</accession>
<proteinExistence type="predicted"/>
<name>A0A517Y0S8_9BACT</name>
<dbReference type="RefSeq" id="WP_145243562.1">
    <property type="nucleotide sequence ID" value="NZ_CP036273.1"/>
</dbReference>
<protein>
    <submittedName>
        <fullName evidence="2">Uncharacterized protein</fullName>
    </submittedName>
</protein>
<dbReference type="AlphaFoldDB" id="A0A517Y0S8"/>
<dbReference type="SUPFAM" id="SSF63829">
    <property type="entry name" value="Calcium-dependent phosphotriesterase"/>
    <property type="match status" value="1"/>
</dbReference>
<evidence type="ECO:0000313" key="3">
    <source>
        <dbReference type="Proteomes" id="UP000319576"/>
    </source>
</evidence>
<sequence precursor="true">MKLPYLLALLATAAVPAAAGTAQPPAPPFAYLPCTAYHVLPGTHTDESGYFSLCEGKDGKVYIGTAAYGLNAYLIEFDPKTNRQRIVVDVNNTLGVATPPADRPSFAMQSKIHTRNYVSPSGVIYVGSKQGYRRGPADTADYPGGFVISFDPKTGKATNLGMPYKGEGVNDVTADEARGLAYVVTCEDHHWVIEDLKTKTFREPDPSLRLTPYAQTLLDHKGRAVVLTKDFRLARFDPAANKLEVRELASDGKPVGTAADKLGPVCWASTADGKAAYLIRMSDSTLFRLDLAAEGAKTPVADLGPLLKGKGFDSRGSLIVGHDGKVYALIRVDNTTGYGTGYLHHLVSYDPATKAPKDHGVLTVRNPDWFDFRPGPDGKAKPWSHGFHKLPDGTYTPLHAHMALYMARDGTLYATVIYPFTLLKIDVRDYRR</sequence>
<dbReference type="EMBL" id="CP036273">
    <property type="protein sequence ID" value="QDU23357.1"/>
    <property type="molecule type" value="Genomic_DNA"/>
</dbReference>
<gene>
    <name evidence="2" type="ORF">ETAA1_53560</name>
</gene>
<dbReference type="Proteomes" id="UP000319576">
    <property type="component" value="Chromosome"/>
</dbReference>
<evidence type="ECO:0000256" key="1">
    <source>
        <dbReference type="SAM" id="SignalP"/>
    </source>
</evidence>
<keyword evidence="3" id="KW-1185">Reference proteome</keyword>
<organism evidence="2 3">
    <name type="scientific">Urbifossiella limnaea</name>
    <dbReference type="NCBI Taxonomy" id="2528023"/>
    <lineage>
        <taxon>Bacteria</taxon>
        <taxon>Pseudomonadati</taxon>
        <taxon>Planctomycetota</taxon>
        <taxon>Planctomycetia</taxon>
        <taxon>Gemmatales</taxon>
        <taxon>Gemmataceae</taxon>
        <taxon>Urbifossiella</taxon>
    </lineage>
</organism>
<dbReference type="OrthoDB" id="253836at2"/>
<reference evidence="2 3" key="1">
    <citation type="submission" date="2019-02" db="EMBL/GenBank/DDBJ databases">
        <title>Deep-cultivation of Planctomycetes and their phenomic and genomic characterization uncovers novel biology.</title>
        <authorList>
            <person name="Wiegand S."/>
            <person name="Jogler M."/>
            <person name="Boedeker C."/>
            <person name="Pinto D."/>
            <person name="Vollmers J."/>
            <person name="Rivas-Marin E."/>
            <person name="Kohn T."/>
            <person name="Peeters S.H."/>
            <person name="Heuer A."/>
            <person name="Rast P."/>
            <person name="Oberbeckmann S."/>
            <person name="Bunk B."/>
            <person name="Jeske O."/>
            <person name="Meyerdierks A."/>
            <person name="Storesund J.E."/>
            <person name="Kallscheuer N."/>
            <person name="Luecker S."/>
            <person name="Lage O.M."/>
            <person name="Pohl T."/>
            <person name="Merkel B.J."/>
            <person name="Hornburger P."/>
            <person name="Mueller R.-W."/>
            <person name="Bruemmer F."/>
            <person name="Labrenz M."/>
            <person name="Spormann A.M."/>
            <person name="Op den Camp H."/>
            <person name="Overmann J."/>
            <person name="Amann R."/>
            <person name="Jetten M.S.M."/>
            <person name="Mascher T."/>
            <person name="Medema M.H."/>
            <person name="Devos D.P."/>
            <person name="Kaster A.-K."/>
            <person name="Ovreas L."/>
            <person name="Rohde M."/>
            <person name="Galperin M.Y."/>
            <person name="Jogler C."/>
        </authorList>
    </citation>
    <scope>NUCLEOTIDE SEQUENCE [LARGE SCALE GENOMIC DNA]</scope>
    <source>
        <strain evidence="2 3">ETA_A1</strain>
    </source>
</reference>